<comment type="cofactor">
    <cofactor evidence="1">
        <name>[4Fe-4S] cluster</name>
        <dbReference type="ChEBI" id="CHEBI:49883"/>
    </cofactor>
</comment>
<evidence type="ECO:0000313" key="5">
    <source>
        <dbReference type="Proteomes" id="UP000260773"/>
    </source>
</evidence>
<dbReference type="GO" id="GO:0016836">
    <property type="term" value="F:hydro-lyase activity"/>
    <property type="evidence" value="ECO:0007669"/>
    <property type="project" value="UniProtKB-ARBA"/>
</dbReference>
<dbReference type="RefSeq" id="WP_117528914.1">
    <property type="nucleotide sequence ID" value="NZ_JAQENQ010000005.1"/>
</dbReference>
<dbReference type="InterPro" id="IPR010327">
    <property type="entry name" value="FldB/FldC_alpha/beta"/>
</dbReference>
<dbReference type="PANTHER" id="PTHR30548">
    <property type="entry name" value="2-HYDROXYGLUTARYL-COA DEHYDRATASE, D-COMPONENT-RELATED"/>
    <property type="match status" value="1"/>
</dbReference>
<dbReference type="GO" id="GO:0051536">
    <property type="term" value="F:iron-sulfur cluster binding"/>
    <property type="evidence" value="ECO:0007669"/>
    <property type="project" value="UniProtKB-KW"/>
</dbReference>
<accession>A0A3E2TH70</accession>
<dbReference type="Pfam" id="PF06050">
    <property type="entry name" value="HGD-D"/>
    <property type="match status" value="1"/>
</dbReference>
<dbReference type="EMBL" id="QVEP01000043">
    <property type="protein sequence ID" value="RGB75766.1"/>
    <property type="molecule type" value="Genomic_DNA"/>
</dbReference>
<keyword evidence="3" id="KW-0408">Iron</keyword>
<evidence type="ECO:0000256" key="1">
    <source>
        <dbReference type="ARBA" id="ARBA00001966"/>
    </source>
</evidence>
<dbReference type="AlphaFoldDB" id="A0A3E2TH70"/>
<organism evidence="4 5">
    <name type="scientific">Coprococcus catus</name>
    <dbReference type="NCBI Taxonomy" id="116085"/>
    <lineage>
        <taxon>Bacteria</taxon>
        <taxon>Bacillati</taxon>
        <taxon>Bacillota</taxon>
        <taxon>Clostridia</taxon>
        <taxon>Lachnospirales</taxon>
        <taxon>Lachnospiraceae</taxon>
        <taxon>Coprococcus</taxon>
    </lineage>
</organism>
<reference evidence="4 5" key="1">
    <citation type="submission" date="2018-08" db="EMBL/GenBank/DDBJ databases">
        <title>A genome reference for cultivated species of the human gut microbiota.</title>
        <authorList>
            <person name="Zou Y."/>
            <person name="Xue W."/>
            <person name="Luo G."/>
        </authorList>
    </citation>
    <scope>NUCLEOTIDE SEQUENCE [LARGE SCALE GENOMIC DNA]</scope>
    <source>
        <strain evidence="4 5">AF45-17</strain>
    </source>
</reference>
<evidence type="ECO:0000313" key="4">
    <source>
        <dbReference type="EMBL" id="RGB75766.1"/>
    </source>
</evidence>
<keyword evidence="3" id="KW-0479">Metal-binding</keyword>
<comment type="caution">
    <text evidence="4">The sequence shown here is derived from an EMBL/GenBank/DDBJ whole genome shotgun (WGS) entry which is preliminary data.</text>
</comment>
<comment type="similarity">
    <text evidence="2">Belongs to the FldB/FldC dehydratase alpha/beta subunit family.</text>
</comment>
<dbReference type="Proteomes" id="UP000260773">
    <property type="component" value="Unassembled WGS sequence"/>
</dbReference>
<evidence type="ECO:0000256" key="2">
    <source>
        <dbReference type="ARBA" id="ARBA00005806"/>
    </source>
</evidence>
<proteinExistence type="inferred from homology"/>
<dbReference type="Gene3D" id="3.40.50.11890">
    <property type="match status" value="1"/>
</dbReference>
<name>A0A3E2TH70_9FIRM</name>
<evidence type="ECO:0000256" key="3">
    <source>
        <dbReference type="ARBA" id="ARBA00023014"/>
    </source>
</evidence>
<keyword evidence="3" id="KW-0411">Iron-sulfur</keyword>
<sequence length="425" mass="49262">MDYVKKYGELIKDKAGVKPERARSMIRLGLRAENARTKLLPNKEMPKAFRMLTHLAMESVLKALDHPEKSCWTNIFAPVEIMQCFGLQCVSMECLSSFMSGFKIEDYLIDYAQNEGIASTLCSYHKNFIGGVDSGVLPKAAMSVTTSMICDGNINTFRHMEQKHQVESYVLDIPNTYSPEAERYVVGQLQELIELLETKTGQKLDMNELKATIQRENESKEYYKAFLKEQKHRYYPNTMTLDLYMLFASHLNIGTRETLDFFKCLAEDVKTYPEFNGKGILWVHLMPYYQETLQQYMNYQEKYYIQACDLNLDYMEPLDAAHPLEALAKKMILNIYNGPYERKVEMIRHLVKEFQSDAVIHFCHWGCKQSSGGVMLLKEAMREENVPMLILDGDALDRRNSHDGQIKTRLQAFLELIDNIEEDKD</sequence>
<protein>
    <submittedName>
        <fullName evidence="4">2-hydroxyacyl-CoA dehydratase</fullName>
    </submittedName>
</protein>
<gene>
    <name evidence="4" type="ORF">DW070_13665</name>
</gene>
<dbReference type="PANTHER" id="PTHR30548:SF2">
    <property type="entry name" value="2-HYDROXYACYL-COA DEHYDRATASE,D-COMPONENT"/>
    <property type="match status" value="1"/>
</dbReference>
<dbReference type="Gene3D" id="3.40.50.11900">
    <property type="match status" value="1"/>
</dbReference>